<organism evidence="2 3">
    <name type="scientific">Humisphaera borealis</name>
    <dbReference type="NCBI Taxonomy" id="2807512"/>
    <lineage>
        <taxon>Bacteria</taxon>
        <taxon>Pseudomonadati</taxon>
        <taxon>Planctomycetota</taxon>
        <taxon>Phycisphaerae</taxon>
        <taxon>Tepidisphaerales</taxon>
        <taxon>Tepidisphaeraceae</taxon>
        <taxon>Humisphaera</taxon>
    </lineage>
</organism>
<gene>
    <name evidence="2" type="ORF">IPV69_09495</name>
</gene>
<name>A0A7M2X1E9_9BACT</name>
<keyword evidence="1" id="KW-0812">Transmembrane</keyword>
<evidence type="ECO:0000256" key="1">
    <source>
        <dbReference type="SAM" id="Phobius"/>
    </source>
</evidence>
<keyword evidence="1" id="KW-1133">Transmembrane helix</keyword>
<dbReference type="Proteomes" id="UP000593765">
    <property type="component" value="Chromosome"/>
</dbReference>
<protein>
    <submittedName>
        <fullName evidence="2">Uncharacterized protein</fullName>
    </submittedName>
</protein>
<dbReference type="KEGG" id="hbs:IPV69_09495"/>
<dbReference type="RefSeq" id="WP_206294868.1">
    <property type="nucleotide sequence ID" value="NZ_CP063458.1"/>
</dbReference>
<sequence>MANEQETPQPLEPQTMPPWLARVAVAGTIVLIVVGVVLVGWRWMHVQFPNAALFIRGDANCEGVNVVVSNADGDPVFHDRMSAANKYQLVVLVEHGVYAVVGRRDDREVIRERLYVGNGGGALLQVQIPSATQPAAATAPSAEPDAPQGR</sequence>
<evidence type="ECO:0000313" key="3">
    <source>
        <dbReference type="Proteomes" id="UP000593765"/>
    </source>
</evidence>
<reference evidence="2 3" key="1">
    <citation type="submission" date="2020-10" db="EMBL/GenBank/DDBJ databases">
        <title>Wide distribution of Phycisphaera-like planctomycetes from WD2101 soil group in peatlands and genome analysis of the first cultivated representative.</title>
        <authorList>
            <person name="Dedysh S.N."/>
            <person name="Beletsky A.V."/>
            <person name="Ivanova A."/>
            <person name="Kulichevskaya I.S."/>
            <person name="Suzina N.E."/>
            <person name="Philippov D.A."/>
            <person name="Rakitin A.L."/>
            <person name="Mardanov A.V."/>
            <person name="Ravin N.V."/>
        </authorList>
    </citation>
    <scope>NUCLEOTIDE SEQUENCE [LARGE SCALE GENOMIC DNA]</scope>
    <source>
        <strain evidence="2 3">M1803</strain>
    </source>
</reference>
<accession>A0A7M2X1E9</accession>
<keyword evidence="3" id="KW-1185">Reference proteome</keyword>
<proteinExistence type="predicted"/>
<feature type="transmembrane region" description="Helical" evidence="1">
    <location>
        <begin position="20"/>
        <end position="41"/>
    </location>
</feature>
<evidence type="ECO:0000313" key="2">
    <source>
        <dbReference type="EMBL" id="QOV91568.1"/>
    </source>
</evidence>
<dbReference type="EMBL" id="CP063458">
    <property type="protein sequence ID" value="QOV91568.1"/>
    <property type="molecule type" value="Genomic_DNA"/>
</dbReference>
<dbReference type="AlphaFoldDB" id="A0A7M2X1E9"/>
<keyword evidence="1" id="KW-0472">Membrane</keyword>